<comment type="caution">
    <text evidence="4">The sequence shown here is derived from an EMBL/GenBank/DDBJ whole genome shotgun (WGS) entry which is preliminary data.</text>
</comment>
<dbReference type="CDD" id="cd00104">
    <property type="entry name" value="KAZAL_FS"/>
    <property type="match status" value="1"/>
</dbReference>
<dbReference type="EMBL" id="JAIFRP010000084">
    <property type="protein sequence ID" value="KAK2579545.1"/>
    <property type="molecule type" value="Genomic_DNA"/>
</dbReference>
<dbReference type="AlphaFoldDB" id="A0AAD9VMT4"/>
<sequence>MSRFTISTILIAVVTTNVIAFPQNGLNGDVISEVDGFIFDGPVDRMRLPSTTDRTTDTTERTPGTTIRIPMTRPTPAPTTPGSEAYERCVASCLSTPEYNPVCGTDNVSYDNPGRLNCATTCGKNVNVSFYGRCGSDGIRG</sequence>
<dbReference type="Pfam" id="PF00050">
    <property type="entry name" value="Kazal_1"/>
    <property type="match status" value="1"/>
</dbReference>
<feature type="region of interest" description="Disordered" evidence="1">
    <location>
        <begin position="48"/>
        <end position="83"/>
    </location>
</feature>
<feature type="signal peptide" evidence="2">
    <location>
        <begin position="1"/>
        <end position="20"/>
    </location>
</feature>
<gene>
    <name evidence="4" type="ORF">KPH14_010844</name>
</gene>
<dbReference type="InterPro" id="IPR039932">
    <property type="entry name" value="Spink4-like"/>
</dbReference>
<evidence type="ECO:0000256" key="2">
    <source>
        <dbReference type="SAM" id="SignalP"/>
    </source>
</evidence>
<feature type="domain" description="Kazal-like" evidence="3">
    <location>
        <begin position="83"/>
        <end position="136"/>
    </location>
</feature>
<evidence type="ECO:0000259" key="3">
    <source>
        <dbReference type="PROSITE" id="PS51465"/>
    </source>
</evidence>
<feature type="chain" id="PRO_5042127412" description="Kazal-like domain-containing protein" evidence="2">
    <location>
        <begin position="21"/>
        <end position="141"/>
    </location>
</feature>
<evidence type="ECO:0000313" key="4">
    <source>
        <dbReference type="EMBL" id="KAK2579545.1"/>
    </source>
</evidence>
<dbReference type="Proteomes" id="UP001258017">
    <property type="component" value="Unassembled WGS sequence"/>
</dbReference>
<reference evidence="4" key="2">
    <citation type="journal article" date="2023" name="Commun. Biol.">
        <title>Intrasexual cuticular hydrocarbon dimorphism in a wasp sheds light on hydrocarbon biosynthesis genes in Hymenoptera.</title>
        <authorList>
            <person name="Moris V.C."/>
            <person name="Podsiadlowski L."/>
            <person name="Martin S."/>
            <person name="Oeyen J.P."/>
            <person name="Donath A."/>
            <person name="Petersen M."/>
            <person name="Wilbrandt J."/>
            <person name="Misof B."/>
            <person name="Liedtke D."/>
            <person name="Thamm M."/>
            <person name="Scheiner R."/>
            <person name="Schmitt T."/>
            <person name="Niehuis O."/>
        </authorList>
    </citation>
    <scope>NUCLEOTIDE SEQUENCE</scope>
    <source>
        <strain evidence="4">GBR_01_08_01A</strain>
    </source>
</reference>
<keyword evidence="2" id="KW-0732">Signal</keyword>
<evidence type="ECO:0000313" key="5">
    <source>
        <dbReference type="Proteomes" id="UP001258017"/>
    </source>
</evidence>
<dbReference type="InterPro" id="IPR002350">
    <property type="entry name" value="Kazal_dom"/>
</dbReference>
<dbReference type="SMART" id="SM00280">
    <property type="entry name" value="KAZAL"/>
    <property type="match status" value="1"/>
</dbReference>
<evidence type="ECO:0000256" key="1">
    <source>
        <dbReference type="SAM" id="MobiDB-lite"/>
    </source>
</evidence>
<organism evidence="4 5">
    <name type="scientific">Odynerus spinipes</name>
    <dbReference type="NCBI Taxonomy" id="1348599"/>
    <lineage>
        <taxon>Eukaryota</taxon>
        <taxon>Metazoa</taxon>
        <taxon>Ecdysozoa</taxon>
        <taxon>Arthropoda</taxon>
        <taxon>Hexapoda</taxon>
        <taxon>Insecta</taxon>
        <taxon>Pterygota</taxon>
        <taxon>Neoptera</taxon>
        <taxon>Endopterygota</taxon>
        <taxon>Hymenoptera</taxon>
        <taxon>Apocrita</taxon>
        <taxon>Aculeata</taxon>
        <taxon>Vespoidea</taxon>
        <taxon>Vespidae</taxon>
        <taxon>Eumeninae</taxon>
        <taxon>Odynerus</taxon>
    </lineage>
</organism>
<reference evidence="4" key="1">
    <citation type="submission" date="2021-08" db="EMBL/GenBank/DDBJ databases">
        <authorList>
            <person name="Misof B."/>
            <person name="Oliver O."/>
            <person name="Podsiadlowski L."/>
            <person name="Donath A."/>
            <person name="Peters R."/>
            <person name="Mayer C."/>
            <person name="Rust J."/>
            <person name="Gunkel S."/>
            <person name="Lesny P."/>
            <person name="Martin S."/>
            <person name="Oeyen J.P."/>
            <person name="Petersen M."/>
            <person name="Panagiotis P."/>
            <person name="Wilbrandt J."/>
            <person name="Tanja T."/>
        </authorList>
    </citation>
    <scope>NUCLEOTIDE SEQUENCE</scope>
    <source>
        <strain evidence="4">GBR_01_08_01A</strain>
        <tissue evidence="4">Thorax + abdomen</tissue>
    </source>
</reference>
<dbReference type="InterPro" id="IPR036058">
    <property type="entry name" value="Kazal_dom_sf"/>
</dbReference>
<dbReference type="Gene3D" id="3.30.60.30">
    <property type="match status" value="1"/>
</dbReference>
<accession>A0AAD9VMT4</accession>
<dbReference type="PANTHER" id="PTHR21179:SF1">
    <property type="entry name" value="KAZ1-TYPE SERINE PROTEASE INHIBITOR-LIKE PROTEIN TYPE EPSILON-RELATED"/>
    <property type="match status" value="1"/>
</dbReference>
<dbReference type="PROSITE" id="PS51465">
    <property type="entry name" value="KAZAL_2"/>
    <property type="match status" value="1"/>
</dbReference>
<dbReference type="GO" id="GO:0004867">
    <property type="term" value="F:serine-type endopeptidase inhibitor activity"/>
    <property type="evidence" value="ECO:0007669"/>
    <property type="project" value="InterPro"/>
</dbReference>
<name>A0AAD9VMT4_9HYME</name>
<dbReference type="SUPFAM" id="SSF100895">
    <property type="entry name" value="Kazal-type serine protease inhibitors"/>
    <property type="match status" value="1"/>
</dbReference>
<feature type="compositionally biased region" description="Low complexity" evidence="1">
    <location>
        <begin position="61"/>
        <end position="72"/>
    </location>
</feature>
<dbReference type="PANTHER" id="PTHR21179">
    <property type="entry name" value="SERINE-TYPE ENDOPEPTIDASE INHIBITOR"/>
    <property type="match status" value="1"/>
</dbReference>
<keyword evidence="5" id="KW-1185">Reference proteome</keyword>
<proteinExistence type="predicted"/>
<protein>
    <recommendedName>
        <fullName evidence="3">Kazal-like domain-containing protein</fullName>
    </recommendedName>
</protein>